<proteinExistence type="predicted"/>
<accession>A0A6C0KYN6</accession>
<protein>
    <submittedName>
        <fullName evidence="1">Uncharacterized protein</fullName>
    </submittedName>
</protein>
<evidence type="ECO:0000313" key="1">
    <source>
        <dbReference type="EMBL" id="QHU22361.1"/>
    </source>
</evidence>
<reference evidence="1" key="1">
    <citation type="journal article" date="2020" name="Nature">
        <title>Giant virus diversity and host interactions through global metagenomics.</title>
        <authorList>
            <person name="Schulz F."/>
            <person name="Roux S."/>
            <person name="Paez-Espino D."/>
            <person name="Jungbluth S."/>
            <person name="Walsh D.A."/>
            <person name="Denef V.J."/>
            <person name="McMahon K.D."/>
            <person name="Konstantinidis K.T."/>
            <person name="Eloe-Fadrosh E.A."/>
            <person name="Kyrpides N.C."/>
            <person name="Woyke T."/>
        </authorList>
    </citation>
    <scope>NUCLEOTIDE SEQUENCE</scope>
    <source>
        <strain evidence="1">GVMAG-S-ERX555907-102</strain>
    </source>
</reference>
<name>A0A6C0KYN6_9ZZZZ</name>
<dbReference type="AlphaFoldDB" id="A0A6C0KYN6"/>
<dbReference type="EMBL" id="MN741006">
    <property type="protein sequence ID" value="QHU22361.1"/>
    <property type="molecule type" value="Genomic_DNA"/>
</dbReference>
<sequence>MANAENNGNNHEHAHKLKLFFKRKFEQERIKSEIKKKEIIPTKKQKQKELNFDFDEKQYSLVDKNDVAVVSVKRIARKNEVDFLDKKKEKITNNKKKILRTKYEFLFEYQNIESYGTIFDNTIGPLEESNKRGQKMIDEKEMEKNKQLESLLLSKNNVLTEKGGYRGELKNNVSQDRSIKAQLMENYIEKQKELYSLKKYEESIVNKVIKETTIRPK</sequence>
<organism evidence="1">
    <name type="scientific">viral metagenome</name>
    <dbReference type="NCBI Taxonomy" id="1070528"/>
    <lineage>
        <taxon>unclassified sequences</taxon>
        <taxon>metagenomes</taxon>
        <taxon>organismal metagenomes</taxon>
    </lineage>
</organism>